<dbReference type="PANTHER" id="PTHR31151:SF0">
    <property type="entry name" value="PROLINE-TRNA LIGASE (DUF1680)"/>
    <property type="match status" value="1"/>
</dbReference>
<dbReference type="RefSeq" id="WP_037439849.1">
    <property type="nucleotide sequence ID" value="NZ_JNFF01000041.1"/>
</dbReference>
<dbReference type="Pfam" id="PF07944">
    <property type="entry name" value="Beta-AFase-like_GH127_cat"/>
    <property type="match status" value="1"/>
</dbReference>
<dbReference type="eggNOG" id="COG3533">
    <property type="taxonomic scope" value="Bacteria"/>
</dbReference>
<dbReference type="InterPro" id="IPR012878">
    <property type="entry name" value="Beta-AFase-like_GH127_cat"/>
</dbReference>
<dbReference type="Pfam" id="PF20736">
    <property type="entry name" value="Glyco_hydro127M"/>
    <property type="match status" value="1"/>
</dbReference>
<dbReference type="GO" id="GO:0005975">
    <property type="term" value="P:carbohydrate metabolic process"/>
    <property type="evidence" value="ECO:0007669"/>
    <property type="project" value="InterPro"/>
</dbReference>
<keyword evidence="6" id="KW-1185">Reference proteome</keyword>
<evidence type="ECO:0000259" key="1">
    <source>
        <dbReference type="Pfam" id="PF07944"/>
    </source>
</evidence>
<accession>A0A081PIA2</accession>
<evidence type="ECO:0000259" key="4">
    <source>
        <dbReference type="Pfam" id="PF20736"/>
    </source>
</evidence>
<dbReference type="InterPro" id="IPR032275">
    <property type="entry name" value="DUF4986"/>
</dbReference>
<gene>
    <name evidence="5" type="ORF">N180_14880</name>
</gene>
<dbReference type="OrthoDB" id="9757939at2"/>
<feature type="domain" description="Non-reducing end beta-L-arabinofuranosidase-like GH127 catalytic" evidence="1">
    <location>
        <begin position="31"/>
        <end position="411"/>
    </location>
</feature>
<dbReference type="InterPro" id="IPR046544">
    <property type="entry name" value="GH146_SB_dom"/>
</dbReference>
<dbReference type="InterPro" id="IPR049046">
    <property type="entry name" value="Beta-AFase-like_GH127_middle"/>
</dbReference>
<dbReference type="SUPFAM" id="SSF48208">
    <property type="entry name" value="Six-hairpin glycosidases"/>
    <property type="match status" value="1"/>
</dbReference>
<dbReference type="InterPro" id="IPR008928">
    <property type="entry name" value="6-hairpin_glycosidase_sf"/>
</dbReference>
<evidence type="ECO:0000313" key="5">
    <source>
        <dbReference type="EMBL" id="KEQ30425.1"/>
    </source>
</evidence>
<name>A0A081PIA2_9SPHI</name>
<evidence type="ECO:0000313" key="6">
    <source>
        <dbReference type="Proteomes" id="UP000028007"/>
    </source>
</evidence>
<feature type="domain" description="Non-reducing end beta-L-arabinofuranosidase-like GH127 middle" evidence="4">
    <location>
        <begin position="421"/>
        <end position="516"/>
    </location>
</feature>
<dbReference type="EMBL" id="JNFF01000041">
    <property type="protein sequence ID" value="KEQ30425.1"/>
    <property type="molecule type" value="Genomic_DNA"/>
</dbReference>
<feature type="domain" description="DUF4986" evidence="2">
    <location>
        <begin position="544"/>
        <end position="626"/>
    </location>
</feature>
<dbReference type="Pfam" id="PF16375">
    <property type="entry name" value="DUF4986"/>
    <property type="match status" value="1"/>
</dbReference>
<feature type="domain" description="Glycoside hydrolase GH146 substrate-binding" evidence="3">
    <location>
        <begin position="650"/>
        <end position="780"/>
    </location>
</feature>
<sequence length="781" mass="87942">MKRTCIIIICLLRIFTTHGQSQKLNSFPLSAVRILNGPFLEAQQTDMKYMLELDPDRLLAPYLREAGIEPQKPTYGNWENTGLDGHTAGHYLSALSNMYAATGDQQILDRLNYMLDWLEKCQHKSGDGYIGGVPGGKAMWKEIAAGKINAGSFSLNDKWVPLYNIHKPFAGLIDAYQLTGSQKAKEILQKYAAWAYQLTAGLTDAQIQEMLRSEHGGMNEVFADVSAITGDSRYLALARKFSHHVILEPLLQKKDVLTGMHANTQIPKVIGFMRVAELSNDKSWEDAAGFFWETVVKNRTVSIGGNSVSEHFNPSEDFSSMMESREGPETCNSYNMLKLTRHLFLAHPAASYIDYYERTLYNHILSSQSPTGGFVYFTPMRPGHYKVYSKPQEGFWCCVGSGLENHGKYGELIYAHNEKDLFVNLFMASKLEWKEKKMSLVQQTTFPEQDHTSLSLKLAKSETFTIHFRYPGWLAKNEMTVKVNGKKQLVEVDSASYISLNRKWKSGDVIDIHLPMHTQAEFLPDGSDYVSFVHGPIVLAASMGTADLAGLKANGDRMAHIANGPLLSVEDAPLMIADRNSIAKGITDENLPMTFKAANMIYQQEYKGLELVPFYKLNETRYMVYWPFTNPENLPALLNARKEKAAAAFALDAITVDKVSTGEQQPESDHGFKGENTWEGVFKDRHFRTGTGWFSYILKNPESKASGIRLTYFGKESDRNFEIYANDVLLETVKLEGNRGDHFYDVTYALPDDRKQLEIVIKLVARPGSSIAAIYELRLLK</sequence>
<dbReference type="Proteomes" id="UP000028007">
    <property type="component" value="Unassembled WGS sequence"/>
</dbReference>
<evidence type="ECO:0000259" key="3">
    <source>
        <dbReference type="Pfam" id="PF20620"/>
    </source>
</evidence>
<reference evidence="5 6" key="1">
    <citation type="journal article" date="1992" name="Int. J. Syst. Bacteriol.">
        <title>Sphingobacterium antarcticus sp. nov. a Psychrotrophic Bacterium from the Soils of Schirmacher Oasis, Antarctica.</title>
        <authorList>
            <person name="Shivaji S."/>
            <person name="Ray M.K."/>
            <person name="Rao N.S."/>
            <person name="Saiserr L."/>
            <person name="Jagannadham M.V."/>
            <person name="Kumar G.S."/>
            <person name="Reddy G."/>
            <person name="Bhargava P.M."/>
        </authorList>
    </citation>
    <scope>NUCLEOTIDE SEQUENCE [LARGE SCALE GENOMIC DNA]</scope>
    <source>
        <strain evidence="5 6">4BY</strain>
    </source>
</reference>
<protein>
    <submittedName>
        <fullName evidence="5">Acetyl-CoA carboxylase</fullName>
    </submittedName>
</protein>
<dbReference type="Pfam" id="PF20620">
    <property type="entry name" value="DUF6805"/>
    <property type="match status" value="1"/>
</dbReference>
<dbReference type="PANTHER" id="PTHR31151">
    <property type="entry name" value="PROLINE-TRNA LIGASE (DUF1680)"/>
    <property type="match status" value="1"/>
</dbReference>
<comment type="caution">
    <text evidence="5">The sequence shown here is derived from an EMBL/GenBank/DDBJ whole genome shotgun (WGS) entry which is preliminary data.</text>
</comment>
<proteinExistence type="predicted"/>
<evidence type="ECO:0000259" key="2">
    <source>
        <dbReference type="Pfam" id="PF16375"/>
    </source>
</evidence>
<dbReference type="AlphaFoldDB" id="A0A081PIA2"/>
<organism evidence="5 6">
    <name type="scientific">Pedobacter antarcticus 4BY</name>
    <dbReference type="NCBI Taxonomy" id="1358423"/>
    <lineage>
        <taxon>Bacteria</taxon>
        <taxon>Pseudomonadati</taxon>
        <taxon>Bacteroidota</taxon>
        <taxon>Sphingobacteriia</taxon>
        <taxon>Sphingobacteriales</taxon>
        <taxon>Sphingobacteriaceae</taxon>
        <taxon>Pedobacter</taxon>
    </lineage>
</organism>